<dbReference type="InterPro" id="IPR010981">
    <property type="entry name" value="SinR/SinI_dimer_dom"/>
</dbReference>
<comment type="caution">
    <text evidence="2">The sequence shown here is derived from an EMBL/GenBank/DDBJ whole genome shotgun (WGS) entry which is preliminary data.</text>
</comment>
<organism evidence="2 3">
    <name type="scientific">Metabacillus bambusae</name>
    <dbReference type="NCBI Taxonomy" id="2795218"/>
    <lineage>
        <taxon>Bacteria</taxon>
        <taxon>Bacillati</taxon>
        <taxon>Bacillota</taxon>
        <taxon>Bacilli</taxon>
        <taxon>Bacillales</taxon>
        <taxon>Bacillaceae</taxon>
        <taxon>Metabacillus</taxon>
    </lineage>
</organism>
<dbReference type="PROSITE" id="PS51500">
    <property type="entry name" value="SIN"/>
    <property type="match status" value="1"/>
</dbReference>
<protein>
    <submittedName>
        <fullName evidence="2">Anti-repressor SinI family protein</fullName>
    </submittedName>
</protein>
<evidence type="ECO:0000313" key="3">
    <source>
        <dbReference type="Proteomes" id="UP000663981"/>
    </source>
</evidence>
<gene>
    <name evidence="2" type="ORF">I7822_11770</name>
</gene>
<evidence type="ECO:0000259" key="1">
    <source>
        <dbReference type="PROSITE" id="PS51500"/>
    </source>
</evidence>
<dbReference type="SUPFAM" id="SSF47406">
    <property type="entry name" value="SinR repressor dimerisation domain-like"/>
    <property type="match status" value="1"/>
</dbReference>
<dbReference type="Pfam" id="PF08671">
    <property type="entry name" value="SinI"/>
    <property type="match status" value="1"/>
</dbReference>
<dbReference type="Proteomes" id="UP000663981">
    <property type="component" value="Unassembled WGS sequence"/>
</dbReference>
<keyword evidence="3" id="KW-1185">Reference proteome</keyword>
<name>A0ABS3N2G0_9BACI</name>
<reference evidence="2 3" key="1">
    <citation type="submission" date="2021-03" db="EMBL/GenBank/DDBJ databases">
        <title>Whole genome sequence of Metabacillus bambusae BG109.</title>
        <authorList>
            <person name="Jeong J.W."/>
        </authorList>
    </citation>
    <scope>NUCLEOTIDE SEQUENCE [LARGE SCALE GENOMIC DNA]</scope>
    <source>
        <strain evidence="2 3">BG109</strain>
    </source>
</reference>
<dbReference type="InterPro" id="IPR036281">
    <property type="entry name" value="SinR/SinI_dimer_dom_sf"/>
</dbReference>
<dbReference type="EMBL" id="JAGDEL010000007">
    <property type="protein sequence ID" value="MBO1512345.1"/>
    <property type="molecule type" value="Genomic_DNA"/>
</dbReference>
<accession>A0ABS3N2G0</accession>
<dbReference type="RefSeq" id="WP_207978307.1">
    <property type="nucleotide sequence ID" value="NZ_JAGDEL010000007.1"/>
</dbReference>
<evidence type="ECO:0000313" key="2">
    <source>
        <dbReference type="EMBL" id="MBO1512345.1"/>
    </source>
</evidence>
<proteinExistence type="predicted"/>
<sequence length="45" mass="5506">MNKVKETIQFNQLDQEWIELMMEAKKLGLSFDEIKQFLHHGKDWK</sequence>
<feature type="domain" description="Sin" evidence="1">
    <location>
        <begin position="4"/>
        <end position="42"/>
    </location>
</feature>